<keyword evidence="2" id="KW-0812">Transmembrane</keyword>
<feature type="compositionally biased region" description="Low complexity" evidence="1">
    <location>
        <begin position="50"/>
        <end position="180"/>
    </location>
</feature>
<evidence type="ECO:0000313" key="3">
    <source>
        <dbReference type="EMBL" id="KNF05222.1"/>
    </source>
</evidence>
<name>A0A0L0W171_9BASI</name>
<keyword evidence="4" id="KW-1185">Reference proteome</keyword>
<evidence type="ECO:0008006" key="5">
    <source>
        <dbReference type="Google" id="ProtNLM"/>
    </source>
</evidence>
<dbReference type="Proteomes" id="UP000054564">
    <property type="component" value="Unassembled WGS sequence"/>
</dbReference>
<feature type="transmembrane region" description="Helical" evidence="2">
    <location>
        <begin position="247"/>
        <end position="271"/>
    </location>
</feature>
<feature type="compositionally biased region" description="Low complexity" evidence="1">
    <location>
        <begin position="18"/>
        <end position="40"/>
    </location>
</feature>
<proteinExistence type="predicted"/>
<accession>A0A0L0W171</accession>
<feature type="region of interest" description="Disordered" evidence="1">
    <location>
        <begin position="320"/>
        <end position="341"/>
    </location>
</feature>
<sequence>MEIIPPDIVHNHSSLGHPNSTQSTPPSSPTITSNQPSPTSFTQSQTGTNSASATPSPSPSSSASDPFPTSSATSAPTPTATSSTPSATTSTSPAGSSQTNSQPSPTSTSSNVQPTSTSSSRPDGQTSSSASSPAPTSTPVQTSTENPPPQSSSSPSPVINTSSESVAPSSSNASLPPVSSQAPPQIVTSNVFRTSTDFNGAVHTITSYVEVTVDRPAATVSAPGETSIAQLHNGDGHSAGFFDNRGAVIGTFLTVGLIVLGGSAAIIWRLARLRRARMRAREDEDAEINFNKFVANDEDGRVAMLPVAAEQDDFHTIPLSHEPQHPHSHEAQFQPQFSNQQPRDPMLAYVDDPSHSNMQEVSPVRFSHRTHRTGRSSDLDTMNTEEWGRYISTHFSTGGGRAFSDGNKPELVRVDEEGAITAGPPIIIYSPGDGPEAADPSSFHLPPVPQPEIETVEEENFTMVSPPRFHLQDQIPAADQRLEPTVLPGYNLQRPESDQQDELVSLRDEEDYSRRILRVSNPDGEAKEDQPSTTKP</sequence>
<dbReference type="STRING" id="1165861.A0A0L0W171"/>
<dbReference type="AlphaFoldDB" id="A0A0L0W171"/>
<dbReference type="EMBL" id="AJIL01000009">
    <property type="protein sequence ID" value="KNF05222.1"/>
    <property type="molecule type" value="Genomic_DNA"/>
</dbReference>
<evidence type="ECO:0000256" key="1">
    <source>
        <dbReference type="SAM" id="MobiDB-lite"/>
    </source>
</evidence>
<dbReference type="OrthoDB" id="2537459at2759"/>
<protein>
    <recommendedName>
        <fullName evidence="5">REJ domain-containing protein</fullName>
    </recommendedName>
</protein>
<feature type="region of interest" description="Disordered" evidence="1">
    <location>
        <begin position="1"/>
        <end position="183"/>
    </location>
</feature>
<feature type="region of interest" description="Disordered" evidence="1">
    <location>
        <begin position="488"/>
        <end position="536"/>
    </location>
</feature>
<gene>
    <name evidence="3" type="ORF">PSTG_01845</name>
</gene>
<comment type="caution">
    <text evidence="3">The sequence shown here is derived from an EMBL/GenBank/DDBJ whole genome shotgun (WGS) entry which is preliminary data.</text>
</comment>
<evidence type="ECO:0000256" key="2">
    <source>
        <dbReference type="SAM" id="Phobius"/>
    </source>
</evidence>
<evidence type="ECO:0000313" key="4">
    <source>
        <dbReference type="Proteomes" id="UP000054564"/>
    </source>
</evidence>
<keyword evidence="2" id="KW-1133">Transmembrane helix</keyword>
<reference evidence="4" key="1">
    <citation type="submission" date="2014-03" db="EMBL/GenBank/DDBJ databases">
        <title>The Genome Sequence of Puccinia striiformis f. sp. tritici PST-78.</title>
        <authorList>
            <consortium name="The Broad Institute Genome Sequencing Platform"/>
            <person name="Cuomo C."/>
            <person name="Hulbert S."/>
            <person name="Chen X."/>
            <person name="Walker B."/>
            <person name="Young S.K."/>
            <person name="Zeng Q."/>
            <person name="Gargeya S."/>
            <person name="Fitzgerald M."/>
            <person name="Haas B."/>
            <person name="Abouelleil A."/>
            <person name="Alvarado L."/>
            <person name="Arachchi H.M."/>
            <person name="Berlin A.M."/>
            <person name="Chapman S.B."/>
            <person name="Goldberg J."/>
            <person name="Griggs A."/>
            <person name="Gujja S."/>
            <person name="Hansen M."/>
            <person name="Howarth C."/>
            <person name="Imamovic A."/>
            <person name="Larimer J."/>
            <person name="McCowan C."/>
            <person name="Montmayeur A."/>
            <person name="Murphy C."/>
            <person name="Neiman D."/>
            <person name="Pearson M."/>
            <person name="Priest M."/>
            <person name="Roberts A."/>
            <person name="Saif S."/>
            <person name="Shea T."/>
            <person name="Sisk P."/>
            <person name="Sykes S."/>
            <person name="Wortman J."/>
            <person name="Nusbaum C."/>
            <person name="Birren B."/>
        </authorList>
    </citation>
    <scope>NUCLEOTIDE SEQUENCE [LARGE SCALE GENOMIC DNA]</scope>
    <source>
        <strain evidence="4">race PST-78</strain>
    </source>
</reference>
<organism evidence="3 4">
    <name type="scientific">Puccinia striiformis f. sp. tritici PST-78</name>
    <dbReference type="NCBI Taxonomy" id="1165861"/>
    <lineage>
        <taxon>Eukaryota</taxon>
        <taxon>Fungi</taxon>
        <taxon>Dikarya</taxon>
        <taxon>Basidiomycota</taxon>
        <taxon>Pucciniomycotina</taxon>
        <taxon>Pucciniomycetes</taxon>
        <taxon>Pucciniales</taxon>
        <taxon>Pucciniaceae</taxon>
        <taxon>Puccinia</taxon>
    </lineage>
</organism>
<feature type="compositionally biased region" description="Polar residues" evidence="1">
    <location>
        <begin position="331"/>
        <end position="341"/>
    </location>
</feature>
<keyword evidence="2" id="KW-0472">Membrane</keyword>